<organism evidence="1 2">
    <name type="scientific">Pristionchus fissidentatus</name>
    <dbReference type="NCBI Taxonomy" id="1538716"/>
    <lineage>
        <taxon>Eukaryota</taxon>
        <taxon>Metazoa</taxon>
        <taxon>Ecdysozoa</taxon>
        <taxon>Nematoda</taxon>
        <taxon>Chromadorea</taxon>
        <taxon>Rhabditida</taxon>
        <taxon>Rhabditina</taxon>
        <taxon>Diplogasteromorpha</taxon>
        <taxon>Diplogasteroidea</taxon>
        <taxon>Neodiplogasteridae</taxon>
        <taxon>Pristionchus</taxon>
    </lineage>
</organism>
<feature type="non-terminal residue" evidence="1">
    <location>
        <position position="1"/>
    </location>
</feature>
<evidence type="ECO:0000313" key="1">
    <source>
        <dbReference type="EMBL" id="GMT26189.1"/>
    </source>
</evidence>
<dbReference type="EMBL" id="BTSY01000004">
    <property type="protein sequence ID" value="GMT26189.1"/>
    <property type="molecule type" value="Genomic_DNA"/>
</dbReference>
<comment type="caution">
    <text evidence="1">The sequence shown here is derived from an EMBL/GenBank/DDBJ whole genome shotgun (WGS) entry which is preliminary data.</text>
</comment>
<name>A0AAV5W617_9BILA</name>
<gene>
    <name evidence="1" type="ORF">PFISCL1PPCAC_17486</name>
</gene>
<sequence>LSVRLKGKNWTEVASVFCPDTVWAYREFNNATQITRIPQDEKFDVKCKINYWSFCGKIDYLLCAKCTQPRIDEHCVPACPNDLWWYSDSVLKSNLTCK</sequence>
<dbReference type="Proteomes" id="UP001432322">
    <property type="component" value="Unassembled WGS sequence"/>
</dbReference>
<keyword evidence="2" id="KW-1185">Reference proteome</keyword>
<accession>A0AAV5W617</accession>
<proteinExistence type="predicted"/>
<protein>
    <submittedName>
        <fullName evidence="1">Uncharacterized protein</fullName>
    </submittedName>
</protein>
<dbReference type="AlphaFoldDB" id="A0AAV5W617"/>
<reference evidence="1" key="1">
    <citation type="submission" date="2023-10" db="EMBL/GenBank/DDBJ databases">
        <title>Genome assembly of Pristionchus species.</title>
        <authorList>
            <person name="Yoshida K."/>
            <person name="Sommer R.J."/>
        </authorList>
    </citation>
    <scope>NUCLEOTIDE SEQUENCE</scope>
    <source>
        <strain evidence="1">RS5133</strain>
    </source>
</reference>
<evidence type="ECO:0000313" key="2">
    <source>
        <dbReference type="Proteomes" id="UP001432322"/>
    </source>
</evidence>
<feature type="non-terminal residue" evidence="1">
    <location>
        <position position="98"/>
    </location>
</feature>